<comment type="caution">
    <text evidence="2">The sequence shown here is derived from an EMBL/GenBank/DDBJ whole genome shotgun (WGS) entry which is preliminary data.</text>
</comment>
<dbReference type="Gene3D" id="1.10.510.10">
    <property type="entry name" value="Transferase(Phosphotransferase) domain 1"/>
    <property type="match status" value="1"/>
</dbReference>
<dbReference type="Proteomes" id="UP000266673">
    <property type="component" value="Unassembled WGS sequence"/>
</dbReference>
<gene>
    <name evidence="2" type="ORF">C2G38_581240</name>
</gene>
<reference evidence="2 3" key="1">
    <citation type="submission" date="2018-06" db="EMBL/GenBank/DDBJ databases">
        <title>Comparative genomics reveals the genomic features of Rhizophagus irregularis, R. cerebriforme, R. diaphanum and Gigaspora rosea, and their symbiotic lifestyle signature.</title>
        <authorList>
            <person name="Morin E."/>
            <person name="San Clemente H."/>
            <person name="Chen E.C.H."/>
            <person name="De La Providencia I."/>
            <person name="Hainaut M."/>
            <person name="Kuo A."/>
            <person name="Kohler A."/>
            <person name="Murat C."/>
            <person name="Tang N."/>
            <person name="Roy S."/>
            <person name="Loubradou J."/>
            <person name="Henrissat B."/>
            <person name="Grigoriev I.V."/>
            <person name="Corradi N."/>
            <person name="Roux C."/>
            <person name="Martin F.M."/>
        </authorList>
    </citation>
    <scope>NUCLEOTIDE SEQUENCE [LARGE SCALE GENOMIC DNA]</scope>
    <source>
        <strain evidence="2 3">DAOM 194757</strain>
    </source>
</reference>
<dbReference type="InterPro" id="IPR001245">
    <property type="entry name" value="Ser-Thr/Tyr_kinase_cat_dom"/>
</dbReference>
<dbReference type="EMBL" id="QKWP01001951">
    <property type="protein sequence ID" value="RIB05613.1"/>
    <property type="molecule type" value="Genomic_DNA"/>
</dbReference>
<evidence type="ECO:0000313" key="2">
    <source>
        <dbReference type="EMBL" id="RIB05613.1"/>
    </source>
</evidence>
<dbReference type="InterPro" id="IPR000719">
    <property type="entry name" value="Prot_kinase_dom"/>
</dbReference>
<dbReference type="OrthoDB" id="2013020at2759"/>
<protein>
    <submittedName>
        <fullName evidence="2">Kinase-like domain-containing protein</fullName>
    </submittedName>
</protein>
<dbReference type="SUPFAM" id="SSF56112">
    <property type="entry name" value="Protein kinase-like (PK-like)"/>
    <property type="match status" value="1"/>
</dbReference>
<dbReference type="Pfam" id="PF07714">
    <property type="entry name" value="PK_Tyr_Ser-Thr"/>
    <property type="match status" value="1"/>
</dbReference>
<dbReference type="PROSITE" id="PS50011">
    <property type="entry name" value="PROTEIN_KINASE_DOM"/>
    <property type="match status" value="1"/>
</dbReference>
<keyword evidence="2" id="KW-0808">Transferase</keyword>
<organism evidence="2 3">
    <name type="scientific">Gigaspora rosea</name>
    <dbReference type="NCBI Taxonomy" id="44941"/>
    <lineage>
        <taxon>Eukaryota</taxon>
        <taxon>Fungi</taxon>
        <taxon>Fungi incertae sedis</taxon>
        <taxon>Mucoromycota</taxon>
        <taxon>Glomeromycotina</taxon>
        <taxon>Glomeromycetes</taxon>
        <taxon>Diversisporales</taxon>
        <taxon>Gigasporaceae</taxon>
        <taxon>Gigaspora</taxon>
    </lineage>
</organism>
<dbReference type="InterPro" id="IPR051681">
    <property type="entry name" value="Ser/Thr_Kinases-Pseudokinases"/>
</dbReference>
<sequence>MIYLFYENLNKYNTKKINSQRSSSDFGNCENCKQPNTFYAWCQTCDPEKNDQQGCSSGDSRIDKCIKDFQCKATMHSEVIEWIPFDRLEKVKKIGVGGFGTVFSATWLDGIRTTKYEHGKYVNCRSKSTKVALKTLSNSRNFRENSPDFFLKEFKNHMECRLEGSNLEIYGLTRNLNNNEHLDIKAGEYLMVFQFANHGNLCKYLKKYFTKLTWKDKLLQLMEISSDLAKIHKAGYTHCDFHSGNILQDHSTSYISDLGLSKKIECISTNEIFGVMPYVAPEVLLGKGYTSAADIYGLGIIMTEMSTGQRPFDGYPFDVKLATMICKGLRPEFAPGTPDCYVELAKSCMDQDPQKRPTANDVVLNLFHQYKYIKGYNNQDKLCIKNKYLAADKIIKTLVIKPQIHPESNYTSKSINISRIASKVKSTK</sequence>
<accession>A0A397UE20</accession>
<name>A0A397UE20_9GLOM</name>
<keyword evidence="3" id="KW-1185">Reference proteome</keyword>
<dbReference type="GO" id="GO:0005524">
    <property type="term" value="F:ATP binding"/>
    <property type="evidence" value="ECO:0007669"/>
    <property type="project" value="InterPro"/>
</dbReference>
<dbReference type="GO" id="GO:0004674">
    <property type="term" value="F:protein serine/threonine kinase activity"/>
    <property type="evidence" value="ECO:0007669"/>
    <property type="project" value="TreeGrafter"/>
</dbReference>
<proteinExistence type="predicted"/>
<evidence type="ECO:0000259" key="1">
    <source>
        <dbReference type="PROSITE" id="PS50011"/>
    </source>
</evidence>
<dbReference type="STRING" id="44941.A0A397UE20"/>
<feature type="domain" description="Protein kinase" evidence="1">
    <location>
        <begin position="88"/>
        <end position="371"/>
    </location>
</feature>
<dbReference type="InterPro" id="IPR011009">
    <property type="entry name" value="Kinase-like_dom_sf"/>
</dbReference>
<dbReference type="AlphaFoldDB" id="A0A397UE20"/>
<keyword evidence="2" id="KW-0418">Kinase</keyword>
<evidence type="ECO:0000313" key="3">
    <source>
        <dbReference type="Proteomes" id="UP000266673"/>
    </source>
</evidence>
<dbReference type="PANTHER" id="PTHR44329">
    <property type="entry name" value="SERINE/THREONINE-PROTEIN KINASE TNNI3K-RELATED"/>
    <property type="match status" value="1"/>
</dbReference>